<keyword evidence="2" id="KW-1185">Reference proteome</keyword>
<sequence length="410" mass="46471">MNNLTKIPLNEILTQNGYIYDRNKDSQSWRVLKNQNDDKVIVSRNKNGDYLYFNPQDYMDRGNIYNFCKNRGMQVKDLLDESKIAEIKEIKVHSIPIGNNQFLANKIIKEFKHMSKIGENDKSFLCDKRKISSELLGKFSNLKQDGKYGNAIVPTYTLQKISGGRAEFLKQTGYVSYLAQPITKDKDGKAYDKPLKQLCSGIKGLEVLKADSAGQTRPAEFERVVICESMIDTLSLCEMKGYDLAKTLLCSTNGQISQSQKTAMQELQRLTPNAEFVLGFDNDSKGVEFTSTTEQVLGSGIVSRVMPALKDFNDDLIVGKTLGIEVNKISRESIVKPVEAFKSKVESLYKKYDFLQPYAKNERVKELFSMGSFKFKQVAPKLSSISGTKDCFKRLSLLDRKIEKDFSRAM</sequence>
<gene>
    <name evidence="1" type="ORF">CINF_1672</name>
</gene>
<protein>
    <submittedName>
        <fullName evidence="1">Toprim domain-containing protein</fullName>
    </submittedName>
</protein>
<name>A0A7H9CLG8_9BACT</name>
<dbReference type="EMBL" id="CP049075">
    <property type="protein sequence ID" value="QLI06145.1"/>
    <property type="molecule type" value="Genomic_DNA"/>
</dbReference>
<dbReference type="SUPFAM" id="SSF56731">
    <property type="entry name" value="DNA primase core"/>
    <property type="match status" value="1"/>
</dbReference>
<proteinExistence type="predicted"/>
<dbReference type="RefSeq" id="WP_179975220.1">
    <property type="nucleotide sequence ID" value="NZ_CP049075.1"/>
</dbReference>
<evidence type="ECO:0000313" key="1">
    <source>
        <dbReference type="EMBL" id="QLI06145.1"/>
    </source>
</evidence>
<accession>A0A7H9CLG8</accession>
<dbReference type="AlphaFoldDB" id="A0A7H9CLG8"/>
<reference evidence="1 2" key="1">
    <citation type="submission" date="2020-02" db="EMBL/GenBank/DDBJ databases">
        <title>Complete genome sequence of the novel Campylobacter species Candidatus Campylobacter infans.</title>
        <authorList>
            <person name="Duim B."/>
            <person name="Zomer A."/>
            <person name="van der Graaf L."/>
            <person name="Wagenaar J."/>
        </authorList>
    </citation>
    <scope>NUCLEOTIDE SEQUENCE [LARGE SCALE GENOMIC DNA]</scope>
    <source>
        <strain evidence="1 2">19S00001</strain>
    </source>
</reference>
<dbReference type="Pfam" id="PF13155">
    <property type="entry name" value="Toprim_2"/>
    <property type="match status" value="1"/>
</dbReference>
<evidence type="ECO:0000313" key="2">
    <source>
        <dbReference type="Proteomes" id="UP000509414"/>
    </source>
</evidence>
<organism evidence="1 2">
    <name type="scientific">Candidatus Campylobacter infans</name>
    <dbReference type="NCBI Taxonomy" id="2561898"/>
    <lineage>
        <taxon>Bacteria</taxon>
        <taxon>Pseudomonadati</taxon>
        <taxon>Campylobacterota</taxon>
        <taxon>Epsilonproteobacteria</taxon>
        <taxon>Campylobacterales</taxon>
        <taxon>Campylobacteraceae</taxon>
        <taxon>Campylobacter</taxon>
    </lineage>
</organism>
<dbReference type="KEGG" id="cinf:CINF_1672"/>
<dbReference type="Proteomes" id="UP000509414">
    <property type="component" value="Chromosome"/>
</dbReference>
<dbReference type="Gene3D" id="3.40.1360.10">
    <property type="match status" value="1"/>
</dbReference>